<name>A0ABD0KAG1_9CAEN</name>
<reference evidence="2 3" key="1">
    <citation type="journal article" date="2023" name="Sci. Data">
        <title>Genome assembly of the Korean intertidal mud-creeper Batillaria attramentaria.</title>
        <authorList>
            <person name="Patra A.K."/>
            <person name="Ho P.T."/>
            <person name="Jun S."/>
            <person name="Lee S.J."/>
            <person name="Kim Y."/>
            <person name="Won Y.J."/>
        </authorList>
    </citation>
    <scope>NUCLEOTIDE SEQUENCE [LARGE SCALE GENOMIC DNA]</scope>
    <source>
        <strain evidence="2">Wonlab-2016</strain>
    </source>
</reference>
<organism evidence="2 3">
    <name type="scientific">Batillaria attramentaria</name>
    <dbReference type="NCBI Taxonomy" id="370345"/>
    <lineage>
        <taxon>Eukaryota</taxon>
        <taxon>Metazoa</taxon>
        <taxon>Spiralia</taxon>
        <taxon>Lophotrochozoa</taxon>
        <taxon>Mollusca</taxon>
        <taxon>Gastropoda</taxon>
        <taxon>Caenogastropoda</taxon>
        <taxon>Sorbeoconcha</taxon>
        <taxon>Cerithioidea</taxon>
        <taxon>Batillariidae</taxon>
        <taxon>Batillaria</taxon>
    </lineage>
</organism>
<evidence type="ECO:0000313" key="3">
    <source>
        <dbReference type="Proteomes" id="UP001519460"/>
    </source>
</evidence>
<keyword evidence="3" id="KW-1185">Reference proteome</keyword>
<gene>
    <name evidence="2" type="ORF">BaRGS_00024850</name>
</gene>
<dbReference type="Proteomes" id="UP001519460">
    <property type="component" value="Unassembled WGS sequence"/>
</dbReference>
<comment type="caution">
    <text evidence="2">The sequence shown here is derived from an EMBL/GenBank/DDBJ whole genome shotgun (WGS) entry which is preliminary data.</text>
</comment>
<evidence type="ECO:0000256" key="1">
    <source>
        <dbReference type="SAM" id="SignalP"/>
    </source>
</evidence>
<evidence type="ECO:0000313" key="2">
    <source>
        <dbReference type="EMBL" id="KAK7483966.1"/>
    </source>
</evidence>
<feature type="signal peptide" evidence="1">
    <location>
        <begin position="1"/>
        <end position="16"/>
    </location>
</feature>
<proteinExistence type="predicted"/>
<accession>A0ABD0KAG1</accession>
<protein>
    <submittedName>
        <fullName evidence="2">Uncharacterized protein</fullName>
    </submittedName>
</protein>
<keyword evidence="1" id="KW-0732">Signal</keyword>
<dbReference type="EMBL" id="JACVVK020000218">
    <property type="protein sequence ID" value="KAK7483966.1"/>
    <property type="molecule type" value="Genomic_DNA"/>
</dbReference>
<feature type="chain" id="PRO_5044797747" evidence="1">
    <location>
        <begin position="17"/>
        <end position="133"/>
    </location>
</feature>
<sequence>MRVVLVVSLLVACSLAAPAPDKRFIGSISDLWHQAVDSVSHVFNQAKDQFNKLTDGLNSKGTMCTYYSSQSGDLDDAVVGIWMMQCVVNALIPMIDSDMTEGACHNVCVGSAATVLGPAAPLAGSVCGDVCKA</sequence>
<dbReference type="AlphaFoldDB" id="A0ABD0KAG1"/>